<dbReference type="Proteomes" id="UP000663836">
    <property type="component" value="Unassembled WGS sequence"/>
</dbReference>
<dbReference type="AlphaFoldDB" id="A0A819P7S3"/>
<comment type="caution">
    <text evidence="3">The sequence shown here is derived from an EMBL/GenBank/DDBJ whole genome shotgun (WGS) entry which is preliminary data.</text>
</comment>
<sequence length="169" mass="19060">MASCWDDHGYFAAGPLASMMSIHTKTEPHLYNIVITGDFLIDMRNSPDLKFVDWILSKHALISGYDDDVRFAGEAWMEHQEDGLVLHLSNNSDTYRPTNEQFEAAGKYVSAVLPDLKVELHSNTTLSSSTLKPVREEVNFFIVKHILVLLLACMLGLYFLMFDKSKSAS</sequence>
<evidence type="ECO:0000313" key="4">
    <source>
        <dbReference type="Proteomes" id="UP000663836"/>
    </source>
</evidence>
<evidence type="ECO:0000313" key="2">
    <source>
        <dbReference type="EMBL" id="CAF0967842.1"/>
    </source>
</evidence>
<keyword evidence="1" id="KW-0472">Membrane</keyword>
<dbReference type="EMBL" id="CAJOBD010004840">
    <property type="protein sequence ID" value="CAF4010404.1"/>
    <property type="molecule type" value="Genomic_DNA"/>
</dbReference>
<organism evidence="3 4">
    <name type="scientific">Rotaria sordida</name>
    <dbReference type="NCBI Taxonomy" id="392033"/>
    <lineage>
        <taxon>Eukaryota</taxon>
        <taxon>Metazoa</taxon>
        <taxon>Spiralia</taxon>
        <taxon>Gnathifera</taxon>
        <taxon>Rotifera</taxon>
        <taxon>Eurotatoria</taxon>
        <taxon>Bdelloidea</taxon>
        <taxon>Philodinida</taxon>
        <taxon>Philodinidae</taxon>
        <taxon>Rotaria</taxon>
    </lineage>
</organism>
<dbReference type="EMBL" id="CAJNOT010000396">
    <property type="protein sequence ID" value="CAF0967842.1"/>
    <property type="molecule type" value="Genomic_DNA"/>
</dbReference>
<keyword evidence="1" id="KW-1133">Transmembrane helix</keyword>
<reference evidence="3" key="1">
    <citation type="submission" date="2021-02" db="EMBL/GenBank/DDBJ databases">
        <authorList>
            <person name="Nowell W R."/>
        </authorList>
    </citation>
    <scope>NUCLEOTIDE SEQUENCE</scope>
</reference>
<evidence type="ECO:0000256" key="1">
    <source>
        <dbReference type="SAM" id="Phobius"/>
    </source>
</evidence>
<proteinExistence type="predicted"/>
<evidence type="ECO:0000313" key="3">
    <source>
        <dbReference type="EMBL" id="CAF4010404.1"/>
    </source>
</evidence>
<protein>
    <submittedName>
        <fullName evidence="3">Uncharacterized protein</fullName>
    </submittedName>
</protein>
<name>A0A819P7S3_9BILA</name>
<feature type="transmembrane region" description="Helical" evidence="1">
    <location>
        <begin position="138"/>
        <end position="160"/>
    </location>
</feature>
<gene>
    <name evidence="3" type="ORF">JBS370_LOCUS26805</name>
    <name evidence="2" type="ORF">ZHD862_LOCUS10843</name>
</gene>
<accession>A0A819P7S3</accession>
<keyword evidence="1" id="KW-0812">Transmembrane</keyword>
<dbReference type="Proteomes" id="UP000663864">
    <property type="component" value="Unassembled WGS sequence"/>
</dbReference>